<keyword evidence="3" id="KW-1185">Reference proteome</keyword>
<accession>A0AAE0JRL4</accession>
<reference evidence="2" key="2">
    <citation type="submission" date="2023-06" db="EMBL/GenBank/DDBJ databases">
        <authorList>
            <consortium name="Lawrence Berkeley National Laboratory"/>
            <person name="Haridas S."/>
            <person name="Hensen N."/>
            <person name="Bonometti L."/>
            <person name="Westerberg I."/>
            <person name="Brannstrom I.O."/>
            <person name="Guillou S."/>
            <person name="Cros-Aarteil S."/>
            <person name="Calhoun S."/>
            <person name="Kuo A."/>
            <person name="Mondo S."/>
            <person name="Pangilinan J."/>
            <person name="Riley R."/>
            <person name="Labutti K."/>
            <person name="Andreopoulos B."/>
            <person name="Lipzen A."/>
            <person name="Chen C."/>
            <person name="Yanf M."/>
            <person name="Daum C."/>
            <person name="Ng V."/>
            <person name="Clum A."/>
            <person name="Steindorff A."/>
            <person name="Ohm R."/>
            <person name="Martin F."/>
            <person name="Silar P."/>
            <person name="Natvig D."/>
            <person name="Lalanne C."/>
            <person name="Gautier V."/>
            <person name="Ament-Velasquez S.L."/>
            <person name="Kruys A."/>
            <person name="Hutchinson M.I."/>
            <person name="Powell A.J."/>
            <person name="Barry K."/>
            <person name="Miller A.N."/>
            <person name="Grigoriev I.V."/>
            <person name="Debuchy R."/>
            <person name="Gladieux P."/>
            <person name="Thoren M.H."/>
            <person name="Johannesson H."/>
        </authorList>
    </citation>
    <scope>NUCLEOTIDE SEQUENCE</scope>
    <source>
        <strain evidence="2">CBS 958.72</strain>
    </source>
</reference>
<dbReference type="Proteomes" id="UP001287356">
    <property type="component" value="Unassembled WGS sequence"/>
</dbReference>
<gene>
    <name evidence="2" type="ORF">B0T24DRAFT_685585</name>
</gene>
<evidence type="ECO:0000313" key="3">
    <source>
        <dbReference type="Proteomes" id="UP001287356"/>
    </source>
</evidence>
<evidence type="ECO:0000256" key="1">
    <source>
        <dbReference type="SAM" id="MobiDB-lite"/>
    </source>
</evidence>
<feature type="compositionally biased region" description="Basic and acidic residues" evidence="1">
    <location>
        <begin position="510"/>
        <end position="519"/>
    </location>
</feature>
<dbReference type="EMBL" id="JAULSN010000017">
    <property type="protein sequence ID" value="KAK3358329.1"/>
    <property type="molecule type" value="Genomic_DNA"/>
</dbReference>
<feature type="region of interest" description="Disordered" evidence="1">
    <location>
        <begin position="487"/>
        <end position="531"/>
    </location>
</feature>
<proteinExistence type="predicted"/>
<organism evidence="2 3">
    <name type="scientific">Lasiosphaeria ovina</name>
    <dbReference type="NCBI Taxonomy" id="92902"/>
    <lineage>
        <taxon>Eukaryota</taxon>
        <taxon>Fungi</taxon>
        <taxon>Dikarya</taxon>
        <taxon>Ascomycota</taxon>
        <taxon>Pezizomycotina</taxon>
        <taxon>Sordariomycetes</taxon>
        <taxon>Sordariomycetidae</taxon>
        <taxon>Sordariales</taxon>
        <taxon>Lasiosphaeriaceae</taxon>
        <taxon>Lasiosphaeria</taxon>
    </lineage>
</organism>
<dbReference type="PANTHER" id="PTHR33099">
    <property type="entry name" value="FE2OG DIOXYGENASE DOMAIN-CONTAINING PROTEIN"/>
    <property type="match status" value="1"/>
</dbReference>
<evidence type="ECO:0000313" key="2">
    <source>
        <dbReference type="EMBL" id="KAK3358329.1"/>
    </source>
</evidence>
<reference evidence="2" key="1">
    <citation type="journal article" date="2023" name="Mol. Phylogenet. Evol.">
        <title>Genome-scale phylogeny and comparative genomics of the fungal order Sordariales.</title>
        <authorList>
            <person name="Hensen N."/>
            <person name="Bonometti L."/>
            <person name="Westerberg I."/>
            <person name="Brannstrom I.O."/>
            <person name="Guillou S."/>
            <person name="Cros-Aarteil S."/>
            <person name="Calhoun S."/>
            <person name="Haridas S."/>
            <person name="Kuo A."/>
            <person name="Mondo S."/>
            <person name="Pangilinan J."/>
            <person name="Riley R."/>
            <person name="LaButti K."/>
            <person name="Andreopoulos B."/>
            <person name="Lipzen A."/>
            <person name="Chen C."/>
            <person name="Yan M."/>
            <person name="Daum C."/>
            <person name="Ng V."/>
            <person name="Clum A."/>
            <person name="Steindorff A."/>
            <person name="Ohm R.A."/>
            <person name="Martin F."/>
            <person name="Silar P."/>
            <person name="Natvig D.O."/>
            <person name="Lalanne C."/>
            <person name="Gautier V."/>
            <person name="Ament-Velasquez S.L."/>
            <person name="Kruys A."/>
            <person name="Hutchinson M.I."/>
            <person name="Powell A.J."/>
            <person name="Barry K."/>
            <person name="Miller A.N."/>
            <person name="Grigoriev I.V."/>
            <person name="Debuchy R."/>
            <person name="Gladieux P."/>
            <person name="Hiltunen Thoren M."/>
            <person name="Johannesson H."/>
        </authorList>
    </citation>
    <scope>NUCLEOTIDE SEQUENCE</scope>
    <source>
        <strain evidence="2">CBS 958.72</strain>
    </source>
</reference>
<dbReference type="AlphaFoldDB" id="A0AAE0JRL4"/>
<sequence>MAVDSDDPHTSSIRRALPSDTGEKALFALGGVVDSRLPLPGCSTTAKRARHATTVAHPIVTIYWRTPGSCGNITLPFLDVDDAECFPTLVNDCSSGRIDGFHVDFNPYDYGIMDTIAQVLGPSGENGFRGVRAELDELRIYCPSQTQPRKVTDAAARPDNELGSLVVCLPHEHKGGLVTVRRQGREETFDWAADSAFRKIQWAVFRGDSEVTQAEVTWGHRVVLAYRLYWTTYGPGAMADHGPVLSAETLSWSKALEGEVGKMDREKDVLLGYTCTGAYLHRSTAVGDDIRRGLRGVDMVVFQVLKHLAEDVRVEVVLDDRPATARRDQAGVSRSAPIIIADSQDDESQQLVDSHVKEETPPEAQDAYVRSTSQAPAEQDPYQGVEWLNHSPASSAAQKSLVVVQEDAGSPLAAEASRGSAVVIARIAPRREEARAGEKRKRHEGTMVMLYDASARAKRVSRTKYEVTLTRGGKVRYYDIIERVNQSGGEEMGEPATAPTALSGVFPPGDGREPGKSSRSEYQAEQAVARI</sequence>
<feature type="region of interest" description="Disordered" evidence="1">
    <location>
        <begin position="343"/>
        <end position="376"/>
    </location>
</feature>
<dbReference type="PANTHER" id="PTHR33099:SF7">
    <property type="entry name" value="MYND-TYPE DOMAIN-CONTAINING PROTEIN"/>
    <property type="match status" value="1"/>
</dbReference>
<name>A0AAE0JRL4_9PEZI</name>
<comment type="caution">
    <text evidence="2">The sequence shown here is derived from an EMBL/GenBank/DDBJ whole genome shotgun (WGS) entry which is preliminary data.</text>
</comment>
<protein>
    <submittedName>
        <fullName evidence="2">Uncharacterized protein</fullName>
    </submittedName>
</protein>